<dbReference type="PROSITE" id="PS50893">
    <property type="entry name" value="ABC_TRANSPORTER_2"/>
    <property type="match status" value="1"/>
</dbReference>
<dbReference type="Gene3D" id="3.40.50.300">
    <property type="entry name" value="P-loop containing nucleotide triphosphate hydrolases"/>
    <property type="match status" value="1"/>
</dbReference>
<evidence type="ECO:0000313" key="5">
    <source>
        <dbReference type="Proteomes" id="UP001185069"/>
    </source>
</evidence>
<gene>
    <name evidence="4" type="ORF">JOE69_000051</name>
</gene>
<proteinExistence type="predicted"/>
<evidence type="ECO:0000259" key="3">
    <source>
        <dbReference type="PROSITE" id="PS50893"/>
    </source>
</evidence>
<evidence type="ECO:0000256" key="1">
    <source>
        <dbReference type="ARBA" id="ARBA00022741"/>
    </source>
</evidence>
<dbReference type="Proteomes" id="UP001185069">
    <property type="component" value="Unassembled WGS sequence"/>
</dbReference>
<dbReference type="InterPro" id="IPR003439">
    <property type="entry name" value="ABC_transporter-like_ATP-bd"/>
</dbReference>
<dbReference type="InterPro" id="IPR017871">
    <property type="entry name" value="ABC_transporter-like_CS"/>
</dbReference>
<feature type="domain" description="ABC transporter" evidence="3">
    <location>
        <begin position="3"/>
        <end position="240"/>
    </location>
</feature>
<organism evidence="4 5">
    <name type="scientific">Arthrobacter russicus</name>
    <dbReference type="NCBI Taxonomy" id="172040"/>
    <lineage>
        <taxon>Bacteria</taxon>
        <taxon>Bacillati</taxon>
        <taxon>Actinomycetota</taxon>
        <taxon>Actinomycetes</taxon>
        <taxon>Micrococcales</taxon>
        <taxon>Micrococcaceae</taxon>
        <taxon>Arthrobacter</taxon>
    </lineage>
</organism>
<dbReference type="RefSeq" id="WP_309795059.1">
    <property type="nucleotide sequence ID" value="NZ_BAAAHY010000006.1"/>
</dbReference>
<dbReference type="SMART" id="SM00382">
    <property type="entry name" value="AAA"/>
    <property type="match status" value="1"/>
</dbReference>
<keyword evidence="1" id="KW-0547">Nucleotide-binding</keyword>
<dbReference type="EMBL" id="JAVDQF010000001">
    <property type="protein sequence ID" value="MDR6267813.1"/>
    <property type="molecule type" value="Genomic_DNA"/>
</dbReference>
<keyword evidence="2 4" id="KW-0067">ATP-binding</keyword>
<comment type="caution">
    <text evidence="4">The sequence shown here is derived from an EMBL/GenBank/DDBJ whole genome shotgun (WGS) entry which is preliminary data.</text>
</comment>
<dbReference type="PANTHER" id="PTHR42794">
    <property type="entry name" value="HEMIN IMPORT ATP-BINDING PROTEIN HMUV"/>
    <property type="match status" value="1"/>
</dbReference>
<dbReference type="SUPFAM" id="SSF52540">
    <property type="entry name" value="P-loop containing nucleoside triphosphate hydrolases"/>
    <property type="match status" value="1"/>
</dbReference>
<dbReference type="PANTHER" id="PTHR42794:SF2">
    <property type="entry name" value="ABC TRANSPORTER ATP-BINDING PROTEIN"/>
    <property type="match status" value="1"/>
</dbReference>
<name>A0ABU1J5X5_9MICC</name>
<evidence type="ECO:0000313" key="4">
    <source>
        <dbReference type="EMBL" id="MDR6267813.1"/>
    </source>
</evidence>
<dbReference type="PROSITE" id="PS00211">
    <property type="entry name" value="ABC_TRANSPORTER_1"/>
    <property type="match status" value="1"/>
</dbReference>
<dbReference type="InterPro" id="IPR027417">
    <property type="entry name" value="P-loop_NTPase"/>
</dbReference>
<keyword evidence="5" id="KW-1185">Reference proteome</keyword>
<protein>
    <submittedName>
        <fullName evidence="4">Iron complex transport system ATP-binding protein</fullName>
    </submittedName>
</protein>
<evidence type="ECO:0000256" key="2">
    <source>
        <dbReference type="ARBA" id="ARBA00022840"/>
    </source>
</evidence>
<dbReference type="Pfam" id="PF00005">
    <property type="entry name" value="ABC_tran"/>
    <property type="match status" value="1"/>
</dbReference>
<dbReference type="CDD" id="cd03214">
    <property type="entry name" value="ABC_Iron-Siderophores_B12_Hemin"/>
    <property type="match status" value="1"/>
</dbReference>
<reference evidence="4 5" key="1">
    <citation type="submission" date="2023-07" db="EMBL/GenBank/DDBJ databases">
        <title>Sequencing the genomes of 1000 actinobacteria strains.</title>
        <authorList>
            <person name="Klenk H.-P."/>
        </authorList>
    </citation>
    <scope>NUCLEOTIDE SEQUENCE [LARGE SCALE GENOMIC DNA]</scope>
    <source>
        <strain evidence="4 5">DSM 14555</strain>
    </source>
</reference>
<accession>A0ABU1J5X5</accession>
<dbReference type="InterPro" id="IPR003593">
    <property type="entry name" value="AAA+_ATPase"/>
</dbReference>
<sequence length="276" mass="28918">MSLQLNNVTVRIGHRAILDDATLTLQPGSITAVVGPNGSGKSSLLRAAYRALKPNHGSVLIDGSDIWQSSARAAARSRAVLPQQQSQGLGFTAYEVVSMGRTPFARALSGLDAADRALIEQAFQDAGCTGLAGRDFASLSGGERQRVLLARALCQNAPLLILDEPTNHLDIAAQLDLLALLDGFVSGATGRSVLLALHNLDQALAHADHLLLMHQGKIYDAGPPETVLNPENMRLVFGVAAELTRNRLTGKAGIQCAPLGPAARSNPAAQITEACA</sequence>
<dbReference type="GO" id="GO:0005524">
    <property type="term" value="F:ATP binding"/>
    <property type="evidence" value="ECO:0007669"/>
    <property type="project" value="UniProtKB-KW"/>
</dbReference>